<dbReference type="Gene3D" id="2.60.120.200">
    <property type="match status" value="1"/>
</dbReference>
<dbReference type="RefSeq" id="WP_159172611.1">
    <property type="nucleotide sequence ID" value="NZ_LR732308.1"/>
</dbReference>
<dbReference type="Proteomes" id="UP000439752">
    <property type="component" value="Unassembled WGS sequence"/>
</dbReference>
<keyword evidence="2" id="KW-1185">Reference proteome</keyword>
<sequence>MWHDSTWLNQPTKIDRQHPLKFTTEGDTDFWRNTYYQFNRMTGHALLQPVPAPSFSCRIEVKLDPHQTYDQAGILLYLNEEHWLKVSAEFIPDGKSHLGAVVTSFGYSDWSSRDIDNAVFDQPLTFELVCNEQDVELYFVDGETKEQLRIAHLHGEGDWKVGPYACSPNLEGQGCDVEVIAFDCREV</sequence>
<protein>
    <recommendedName>
        <fullName evidence="3">DUF1349 domain-containing protein</fullName>
    </recommendedName>
</protein>
<accession>A0A653IHQ3</accession>
<evidence type="ECO:0000313" key="1">
    <source>
        <dbReference type="EMBL" id="VWX38765.1"/>
    </source>
</evidence>
<dbReference type="InterPro" id="IPR013320">
    <property type="entry name" value="ConA-like_dom_sf"/>
</dbReference>
<dbReference type="Pfam" id="PF07081">
    <property type="entry name" value="DUF1349"/>
    <property type="match status" value="1"/>
</dbReference>
<evidence type="ECO:0000313" key="2">
    <source>
        <dbReference type="Proteomes" id="UP000439752"/>
    </source>
</evidence>
<organism evidence="1 2">
    <name type="scientific">Exiguobacterium oxidotolerans</name>
    <dbReference type="NCBI Taxonomy" id="223958"/>
    <lineage>
        <taxon>Bacteria</taxon>
        <taxon>Bacillati</taxon>
        <taxon>Bacillota</taxon>
        <taxon>Bacilli</taxon>
        <taxon>Bacillales</taxon>
        <taxon>Bacillales Family XII. Incertae Sedis</taxon>
        <taxon>Exiguobacterium</taxon>
    </lineage>
</organism>
<dbReference type="EMBL" id="CABWKQ010000058">
    <property type="protein sequence ID" value="VWX38765.1"/>
    <property type="molecule type" value="Genomic_DNA"/>
</dbReference>
<reference evidence="1 2" key="1">
    <citation type="submission" date="2019-10" db="EMBL/GenBank/DDBJ databases">
        <authorList>
            <person name="Karimi E."/>
        </authorList>
    </citation>
    <scope>NUCLEOTIDE SEQUENCE [LARGE SCALE GENOMIC DNA]</scope>
    <source>
        <strain evidence="1">Exiguobacterium sp. 9Y</strain>
    </source>
</reference>
<evidence type="ECO:0008006" key="3">
    <source>
        <dbReference type="Google" id="ProtNLM"/>
    </source>
</evidence>
<proteinExistence type="predicted"/>
<dbReference type="PANTHER" id="PTHR35332">
    <property type="entry name" value="REGULATION OF ENOLASE PROTEIN 1"/>
    <property type="match status" value="1"/>
</dbReference>
<dbReference type="InterPro" id="IPR009784">
    <property type="entry name" value="DUF1349"/>
</dbReference>
<dbReference type="PANTHER" id="PTHR35332:SF2">
    <property type="entry name" value="REGULATION OF ENOLASE PROTEIN 1"/>
    <property type="match status" value="1"/>
</dbReference>
<dbReference type="AlphaFoldDB" id="A0A653IHQ3"/>
<gene>
    <name evidence="1" type="ORF">EXIGUO9Y_80093</name>
</gene>
<dbReference type="SUPFAM" id="SSF49899">
    <property type="entry name" value="Concanavalin A-like lectins/glucanases"/>
    <property type="match status" value="1"/>
</dbReference>
<name>A0A653IHQ3_9BACL</name>